<organism evidence="4 5">
    <name type="scientific">Mytilus galloprovincialis</name>
    <name type="common">Mediterranean mussel</name>
    <dbReference type="NCBI Taxonomy" id="29158"/>
    <lineage>
        <taxon>Eukaryota</taxon>
        <taxon>Metazoa</taxon>
        <taxon>Spiralia</taxon>
        <taxon>Lophotrochozoa</taxon>
        <taxon>Mollusca</taxon>
        <taxon>Bivalvia</taxon>
        <taxon>Autobranchia</taxon>
        <taxon>Pteriomorphia</taxon>
        <taxon>Mytilida</taxon>
        <taxon>Mytiloidea</taxon>
        <taxon>Mytilidae</taxon>
        <taxon>Mytilinae</taxon>
        <taxon>Mytilus</taxon>
    </lineage>
</organism>
<keyword evidence="2" id="KW-0812">Transmembrane</keyword>
<reference evidence="4" key="1">
    <citation type="submission" date="2018-11" db="EMBL/GenBank/DDBJ databases">
        <authorList>
            <person name="Alioto T."/>
            <person name="Alioto T."/>
        </authorList>
    </citation>
    <scope>NUCLEOTIDE SEQUENCE</scope>
</reference>
<feature type="transmembrane region" description="Helical" evidence="2">
    <location>
        <begin position="33"/>
        <end position="50"/>
    </location>
</feature>
<evidence type="ECO:0000256" key="1">
    <source>
        <dbReference type="ARBA" id="ARBA00010236"/>
    </source>
</evidence>
<evidence type="ECO:0000313" key="4">
    <source>
        <dbReference type="EMBL" id="VDI06418.1"/>
    </source>
</evidence>
<keyword evidence="2" id="KW-0472">Membrane</keyword>
<comment type="caution">
    <text evidence="4">The sequence shown here is derived from an EMBL/GenBank/DDBJ whole genome shotgun (WGS) entry which is preliminary data.</text>
</comment>
<dbReference type="Gene3D" id="3.40.50.300">
    <property type="entry name" value="P-loop containing nucleotide triphosphate hydrolases"/>
    <property type="match status" value="1"/>
</dbReference>
<dbReference type="AlphaFoldDB" id="A0A8B6CME9"/>
<keyword evidence="2" id="KW-1133">Transmembrane helix</keyword>
<dbReference type="Pfam" id="PF00685">
    <property type="entry name" value="Sulfotransfer_1"/>
    <property type="match status" value="1"/>
</dbReference>
<name>A0A8B6CME9_MYTGA</name>
<dbReference type="GO" id="GO:0008146">
    <property type="term" value="F:sulfotransferase activity"/>
    <property type="evidence" value="ECO:0007669"/>
    <property type="project" value="InterPro"/>
</dbReference>
<dbReference type="EMBL" id="UYJE01001928">
    <property type="protein sequence ID" value="VDI06418.1"/>
    <property type="molecule type" value="Genomic_DNA"/>
</dbReference>
<dbReference type="InterPro" id="IPR051589">
    <property type="entry name" value="Sialate-O-sulfotransferase"/>
</dbReference>
<dbReference type="PANTHER" id="PTHR45964:SF5">
    <property type="entry name" value="WSCD FAMILY MEMBER CG9164"/>
    <property type="match status" value="1"/>
</dbReference>
<proteinExistence type="inferred from homology"/>
<sequence length="365" mass="42555">MFLTELKMIKYEDIKYHVPNKVMFKSCRRLPKGLVLLFIAGCIAMVIVFLKSHGGLTKQSLIKTIPLKNVRSFTGRKPKVYRTSDVDMDPLRIASPYYKMKIPKNSTCKERRPVLHKHDLPLTALISYPGSGSTWVRHLIQQLTGIATGSPSCRRKLKKSKSFSVGECVNNGKVIVINSNDRYRHKKFEKRFDKLIILYRDPFDTLRSGYSSKHPGHSESVDSEIFNVRGWYEFVRDHTTLWERYYTEWLEAERPVFLLYYEDLKTNLPATLKKLAHFLEWRVHKKDIDCTLVTSEGHFHRRHVHNITNSEIFVGKLWHKLEDAELNLAEIASERRKAGNYVESGTRLKNILEKADEEDKEDTSL</sequence>
<evidence type="ECO:0000256" key="2">
    <source>
        <dbReference type="SAM" id="Phobius"/>
    </source>
</evidence>
<evidence type="ECO:0000313" key="5">
    <source>
        <dbReference type="Proteomes" id="UP000596742"/>
    </source>
</evidence>
<keyword evidence="5" id="KW-1185">Reference proteome</keyword>
<comment type="similarity">
    <text evidence="1">Belongs to the WSCD family.</text>
</comment>
<accession>A0A8B6CME9</accession>
<gene>
    <name evidence="4" type="ORF">MGAL_10B047356</name>
</gene>
<dbReference type="InterPro" id="IPR000863">
    <property type="entry name" value="Sulfotransferase_dom"/>
</dbReference>
<dbReference type="SUPFAM" id="SSF52540">
    <property type="entry name" value="P-loop containing nucleoside triphosphate hydrolases"/>
    <property type="match status" value="1"/>
</dbReference>
<dbReference type="InterPro" id="IPR027417">
    <property type="entry name" value="P-loop_NTPase"/>
</dbReference>
<evidence type="ECO:0000259" key="3">
    <source>
        <dbReference type="Pfam" id="PF00685"/>
    </source>
</evidence>
<dbReference type="OrthoDB" id="6053888at2759"/>
<dbReference type="PANTHER" id="PTHR45964">
    <property type="entry name" value="WSCD FAMILY MEMBER CG9164"/>
    <property type="match status" value="1"/>
</dbReference>
<dbReference type="Proteomes" id="UP000596742">
    <property type="component" value="Unassembled WGS sequence"/>
</dbReference>
<protein>
    <recommendedName>
        <fullName evidence="3">Sulfotransferase domain-containing protein</fullName>
    </recommendedName>
</protein>
<feature type="domain" description="Sulfotransferase" evidence="3">
    <location>
        <begin position="125"/>
        <end position="288"/>
    </location>
</feature>